<keyword evidence="1" id="KW-0472">Membrane</keyword>
<reference evidence="5 6" key="1">
    <citation type="submission" date="2022-02" db="EMBL/GenBank/DDBJ databases">
        <authorList>
            <person name="Zhuang L."/>
        </authorList>
    </citation>
    <scope>NUCLEOTIDE SEQUENCE [LARGE SCALE GENOMIC DNA]</scope>
    <source>
        <strain evidence="5 6">C32</strain>
    </source>
</reference>
<accession>A0ABT2FM23</accession>
<dbReference type="SUPFAM" id="SSF52799">
    <property type="entry name" value="(Phosphotyrosine protein) phosphatases II"/>
    <property type="match status" value="1"/>
</dbReference>
<dbReference type="RefSeq" id="WP_238896441.1">
    <property type="nucleotide sequence ID" value="NZ_JAKOGG010000006.1"/>
</dbReference>
<dbReference type="Pfam" id="PF00781">
    <property type="entry name" value="DAGK_cat"/>
    <property type="match status" value="1"/>
</dbReference>
<name>A0ABT2FM23_9GAMM</name>
<dbReference type="Gene3D" id="3.90.190.10">
    <property type="entry name" value="Protein tyrosine phosphatase superfamily"/>
    <property type="match status" value="1"/>
</dbReference>
<dbReference type="Proteomes" id="UP001201549">
    <property type="component" value="Unassembled WGS sequence"/>
</dbReference>
<organism evidence="5 6">
    <name type="scientific">Shewanella electrica</name>
    <dbReference type="NCBI Taxonomy" id="515560"/>
    <lineage>
        <taxon>Bacteria</taxon>
        <taxon>Pseudomonadati</taxon>
        <taxon>Pseudomonadota</taxon>
        <taxon>Gammaproteobacteria</taxon>
        <taxon>Alteromonadales</taxon>
        <taxon>Shewanellaceae</taxon>
        <taxon>Shewanella</taxon>
    </lineage>
</organism>
<feature type="transmembrane region" description="Helical" evidence="1">
    <location>
        <begin position="28"/>
        <end position="48"/>
    </location>
</feature>
<dbReference type="InterPro" id="IPR029021">
    <property type="entry name" value="Prot-tyrosine_phosphatase-like"/>
</dbReference>
<evidence type="ECO:0000259" key="3">
    <source>
        <dbReference type="PROSITE" id="PS50056"/>
    </source>
</evidence>
<gene>
    <name evidence="5" type="ORF">L9G74_11210</name>
</gene>
<comment type="caution">
    <text evidence="5">The sequence shown here is derived from an EMBL/GenBank/DDBJ whole genome shotgun (WGS) entry which is preliminary data.</text>
</comment>
<keyword evidence="1" id="KW-1133">Transmembrane helix</keyword>
<evidence type="ECO:0000313" key="6">
    <source>
        <dbReference type="Proteomes" id="UP001201549"/>
    </source>
</evidence>
<dbReference type="Gene3D" id="2.60.200.40">
    <property type="match status" value="1"/>
</dbReference>
<feature type="transmembrane region" description="Helical" evidence="1">
    <location>
        <begin position="68"/>
        <end position="84"/>
    </location>
</feature>
<dbReference type="SMART" id="SM00046">
    <property type="entry name" value="DAGKc"/>
    <property type="match status" value="1"/>
</dbReference>
<evidence type="ECO:0000313" key="5">
    <source>
        <dbReference type="EMBL" id="MCS4557012.1"/>
    </source>
</evidence>
<keyword evidence="1" id="KW-0812">Transmembrane</keyword>
<sequence length="546" mass="60360">MPLIVTYALVALAALVLGYWLPLAFAWLWPLLLWLSVSFALVAAAYVLHRPAIFRKNSNGRVGPVMRWVLFPFLLVMTLYNNLARRFDAVPAISEVTPDLFLGSRLIYSDLDDLKQRGISAILDVTAEFDAIPAAMLEEAGINYLNVPVLDHDVPTTAALRRALQWMSRQQRLGRKTLVHCALGRGRSVLMVAAWLLTQDTEVTLTDVLKTIKKHRDSISLNARQIKLLQTLWHSNEFAAKQRLWLIVNPVSGGGKWPQHRELIEQRLNEFYDVSVLESSPEMSARRLAQRALQEGADVLVAGGGDGTVTEVASVLVGTDLPLGILPLGTTNALSHVLWGISAKLDPINSALDNILNGEQRRIDTAKCNGKTTLLLVGVGFEAQMIKEADREQKNQHGEMAYLQGFWNSISQNKVLRLKVRADSGKSMYLNTGSLTVANGAPNTTLLAQGAGYTDLREGLLDVTWLTPHEDTEWGKRLFTLAELALNGLTGTGLDIHAHHIKVKRLRIKASQPLDYVIDGETERARKLDIKVRPASLNVLLPPSKG</sequence>
<protein>
    <submittedName>
        <fullName evidence="5">Dual specificity protein phosphatase family protein</fullName>
    </submittedName>
</protein>
<proteinExistence type="predicted"/>
<dbReference type="InterPro" id="IPR020422">
    <property type="entry name" value="TYR_PHOSPHATASE_DUAL_dom"/>
</dbReference>
<feature type="domain" description="Tyrosine specific protein phosphatases" evidence="3">
    <location>
        <begin position="158"/>
        <end position="227"/>
    </location>
</feature>
<feature type="domain" description="Tyrosine-protein phosphatase" evidence="2">
    <location>
        <begin position="92"/>
        <end position="238"/>
    </location>
</feature>
<evidence type="ECO:0000259" key="4">
    <source>
        <dbReference type="PROSITE" id="PS50146"/>
    </source>
</evidence>
<dbReference type="SMART" id="SM00195">
    <property type="entry name" value="DSPc"/>
    <property type="match status" value="1"/>
</dbReference>
<dbReference type="SUPFAM" id="SSF111331">
    <property type="entry name" value="NAD kinase/diacylglycerol kinase-like"/>
    <property type="match status" value="1"/>
</dbReference>
<dbReference type="InterPro" id="IPR001206">
    <property type="entry name" value="Diacylglycerol_kinase_cat_dom"/>
</dbReference>
<dbReference type="PANTHER" id="PTHR30492:SF0">
    <property type="entry name" value="METHYLGLYOXAL SYNTHASE"/>
    <property type="match status" value="1"/>
</dbReference>
<dbReference type="Pfam" id="PF00782">
    <property type="entry name" value="DSPc"/>
    <property type="match status" value="1"/>
</dbReference>
<dbReference type="EMBL" id="JAKOGG010000006">
    <property type="protein sequence ID" value="MCS4557012.1"/>
    <property type="molecule type" value="Genomic_DNA"/>
</dbReference>
<evidence type="ECO:0000256" key="1">
    <source>
        <dbReference type="SAM" id="Phobius"/>
    </source>
</evidence>
<feature type="domain" description="DAGKc" evidence="4">
    <location>
        <begin position="239"/>
        <end position="372"/>
    </location>
</feature>
<dbReference type="PROSITE" id="PS50146">
    <property type="entry name" value="DAGK"/>
    <property type="match status" value="1"/>
</dbReference>
<dbReference type="InterPro" id="IPR016064">
    <property type="entry name" value="NAD/diacylglycerol_kinase_sf"/>
</dbReference>
<dbReference type="InterPro" id="IPR017438">
    <property type="entry name" value="ATP-NAD_kinase_N"/>
</dbReference>
<dbReference type="PROSITE" id="PS50056">
    <property type="entry name" value="TYR_PHOSPHATASE_2"/>
    <property type="match status" value="1"/>
</dbReference>
<reference evidence="6" key="2">
    <citation type="submission" date="2023-07" db="EMBL/GenBank/DDBJ databases">
        <title>Shewanella mangrovi sp. nov., an acetaldehyde- degrading bacterium isolated from mangrove sediment.</title>
        <authorList>
            <person name="Liu Y."/>
        </authorList>
    </citation>
    <scope>NUCLEOTIDE SEQUENCE [LARGE SCALE GENOMIC DNA]</scope>
    <source>
        <strain evidence="6">C32</strain>
    </source>
</reference>
<dbReference type="PANTHER" id="PTHR30492">
    <property type="entry name" value="METHYLGLYOXAL SYNTHASE"/>
    <property type="match status" value="1"/>
</dbReference>
<dbReference type="PROSITE" id="PS50054">
    <property type="entry name" value="TYR_PHOSPHATASE_DUAL"/>
    <property type="match status" value="1"/>
</dbReference>
<dbReference type="Gene3D" id="3.40.50.10330">
    <property type="entry name" value="Probable inorganic polyphosphate/atp-NAD kinase, domain 1"/>
    <property type="match status" value="1"/>
</dbReference>
<dbReference type="InterPro" id="IPR000340">
    <property type="entry name" value="Dual-sp_phosphatase_cat-dom"/>
</dbReference>
<evidence type="ECO:0000259" key="2">
    <source>
        <dbReference type="PROSITE" id="PS50054"/>
    </source>
</evidence>
<dbReference type="InterPro" id="IPR000387">
    <property type="entry name" value="Tyr_Pase_dom"/>
</dbReference>
<keyword evidence="6" id="KW-1185">Reference proteome</keyword>
<dbReference type="NCBIfam" id="NF009025">
    <property type="entry name" value="PRK12361.1"/>
    <property type="match status" value="1"/>
</dbReference>
<dbReference type="InterPro" id="IPR004363">
    <property type="entry name" value="Methylgl_synth"/>
</dbReference>